<evidence type="ECO:0000256" key="2">
    <source>
        <dbReference type="SAM" id="MobiDB-lite"/>
    </source>
</evidence>
<gene>
    <name evidence="3" type="ORF">ANCDUO_25525</name>
</gene>
<keyword evidence="1" id="KW-0175">Coiled coil</keyword>
<feature type="compositionally biased region" description="Low complexity" evidence="2">
    <location>
        <begin position="31"/>
        <end position="52"/>
    </location>
</feature>
<feature type="compositionally biased region" description="Low complexity" evidence="2">
    <location>
        <begin position="103"/>
        <end position="115"/>
    </location>
</feature>
<sequence>SRKRAETELTPIAEEFIFSTKRPKRPRPKTKAASSTLTAAPTSTTFPSTYPSTTPPTPTMAFPTPAFFPTPETTTVRPHSPVFTTPKSRITSPSTTKRPKVPPTRTTAKTFTTPPLKNRKVTEPIPVSESQMTSKHPSTHGYTHGLQMHTNDVTAGTTNGDHMVNYKGITMSEDEFLKQLVRIVEAHQVAINKIEEQVEEERRRGGIADLENPA</sequence>
<feature type="region of interest" description="Disordered" evidence="2">
    <location>
        <begin position="16"/>
        <end position="120"/>
    </location>
</feature>
<feature type="compositionally biased region" description="Low complexity" evidence="2">
    <location>
        <begin position="59"/>
        <end position="75"/>
    </location>
</feature>
<dbReference type="EMBL" id="KN777704">
    <property type="protein sequence ID" value="KIH44449.1"/>
    <property type="molecule type" value="Genomic_DNA"/>
</dbReference>
<reference evidence="3 4" key="1">
    <citation type="submission" date="2013-12" db="EMBL/GenBank/DDBJ databases">
        <title>Draft genome of the parsitic nematode Ancylostoma duodenale.</title>
        <authorList>
            <person name="Mitreva M."/>
        </authorList>
    </citation>
    <scope>NUCLEOTIDE SEQUENCE [LARGE SCALE GENOMIC DNA]</scope>
    <source>
        <strain evidence="3 4">Zhejiang</strain>
    </source>
</reference>
<dbReference type="OrthoDB" id="5876537at2759"/>
<name>A0A0C2FCL8_9BILA</name>
<feature type="compositionally biased region" description="Basic residues" evidence="2">
    <location>
        <begin position="21"/>
        <end position="30"/>
    </location>
</feature>
<dbReference type="Proteomes" id="UP000054047">
    <property type="component" value="Unassembled WGS sequence"/>
</dbReference>
<evidence type="ECO:0000313" key="3">
    <source>
        <dbReference type="EMBL" id="KIH44449.1"/>
    </source>
</evidence>
<feature type="non-terminal residue" evidence="3">
    <location>
        <position position="1"/>
    </location>
</feature>
<feature type="coiled-coil region" evidence="1">
    <location>
        <begin position="177"/>
        <end position="204"/>
    </location>
</feature>
<accession>A0A0C2FCL8</accession>
<evidence type="ECO:0000313" key="4">
    <source>
        <dbReference type="Proteomes" id="UP000054047"/>
    </source>
</evidence>
<feature type="non-terminal residue" evidence="3">
    <location>
        <position position="214"/>
    </location>
</feature>
<dbReference type="AlphaFoldDB" id="A0A0C2FCL8"/>
<evidence type="ECO:0000256" key="1">
    <source>
        <dbReference type="SAM" id="Coils"/>
    </source>
</evidence>
<proteinExistence type="predicted"/>
<organism evidence="3 4">
    <name type="scientific">Ancylostoma duodenale</name>
    <dbReference type="NCBI Taxonomy" id="51022"/>
    <lineage>
        <taxon>Eukaryota</taxon>
        <taxon>Metazoa</taxon>
        <taxon>Ecdysozoa</taxon>
        <taxon>Nematoda</taxon>
        <taxon>Chromadorea</taxon>
        <taxon>Rhabditida</taxon>
        <taxon>Rhabditina</taxon>
        <taxon>Rhabditomorpha</taxon>
        <taxon>Strongyloidea</taxon>
        <taxon>Ancylostomatidae</taxon>
        <taxon>Ancylostomatinae</taxon>
        <taxon>Ancylostoma</taxon>
    </lineage>
</organism>
<protein>
    <submittedName>
        <fullName evidence="3">Uncharacterized protein</fullName>
    </submittedName>
</protein>
<keyword evidence="4" id="KW-1185">Reference proteome</keyword>